<dbReference type="EMBL" id="CAJNOV010006271">
    <property type="protein sequence ID" value="CAF1241057.1"/>
    <property type="molecule type" value="Genomic_DNA"/>
</dbReference>
<dbReference type="GO" id="GO:0005737">
    <property type="term" value="C:cytoplasm"/>
    <property type="evidence" value="ECO:0007669"/>
    <property type="project" value="UniProtKB-SubCell"/>
</dbReference>
<organism evidence="16 17">
    <name type="scientific">Rotaria magnacalcarata</name>
    <dbReference type="NCBI Taxonomy" id="392030"/>
    <lineage>
        <taxon>Eukaryota</taxon>
        <taxon>Metazoa</taxon>
        <taxon>Spiralia</taxon>
        <taxon>Gnathifera</taxon>
        <taxon>Rotifera</taxon>
        <taxon>Eurotatoria</taxon>
        <taxon>Bdelloidea</taxon>
        <taxon>Philodinida</taxon>
        <taxon>Philodinidae</taxon>
        <taxon>Rotaria</taxon>
    </lineage>
</organism>
<evidence type="ECO:0000256" key="13">
    <source>
        <dbReference type="SAM" id="MobiDB-lite"/>
    </source>
</evidence>
<dbReference type="PANTHER" id="PTHR23086:SF8">
    <property type="entry name" value="PHOSPHATIDYLINOSITOL 5-PHOSPHATE 4-KINASE, ISOFORM A"/>
    <property type="match status" value="1"/>
</dbReference>
<evidence type="ECO:0000259" key="15">
    <source>
        <dbReference type="PROSITE" id="PS51455"/>
    </source>
</evidence>
<dbReference type="EC" id="2.7.1.149" evidence="11"/>
<evidence type="ECO:0000256" key="8">
    <source>
        <dbReference type="ARBA" id="ARBA00036478"/>
    </source>
</evidence>
<evidence type="ECO:0000256" key="10">
    <source>
        <dbReference type="ARBA" id="ARBA00036950"/>
    </source>
</evidence>
<accession>A0A814ZA26</accession>
<dbReference type="FunFam" id="3.30.800.10:FF:000002">
    <property type="entry name" value="Phosphatidylinositol 5-phosphate 4-kinase type-2 beta"/>
    <property type="match status" value="1"/>
</dbReference>
<dbReference type="PROSITE" id="PS51455">
    <property type="entry name" value="PIPK"/>
    <property type="match status" value="1"/>
</dbReference>
<dbReference type="Gene3D" id="3.30.470.20">
    <property type="entry name" value="ATP-grasp fold, B domain"/>
    <property type="match status" value="1"/>
</dbReference>
<dbReference type="Proteomes" id="UP000663855">
    <property type="component" value="Unassembled WGS sequence"/>
</dbReference>
<proteinExistence type="predicted"/>
<keyword evidence="14" id="KW-0812">Transmembrane</keyword>
<evidence type="ECO:0000256" key="5">
    <source>
        <dbReference type="ARBA" id="ARBA00022777"/>
    </source>
</evidence>
<keyword evidence="3 12" id="KW-0808">Transferase</keyword>
<evidence type="ECO:0000256" key="4">
    <source>
        <dbReference type="ARBA" id="ARBA00022741"/>
    </source>
</evidence>
<gene>
    <name evidence="16" type="ORF">CJN711_LOCUS13995</name>
</gene>
<evidence type="ECO:0000256" key="6">
    <source>
        <dbReference type="ARBA" id="ARBA00022840"/>
    </source>
</evidence>
<feature type="domain" description="PIPK" evidence="15">
    <location>
        <begin position="24"/>
        <end position="386"/>
    </location>
</feature>
<comment type="caution">
    <text evidence="16">The sequence shown here is derived from an EMBL/GenBank/DDBJ whole genome shotgun (WGS) entry which is preliminary data.</text>
</comment>
<dbReference type="InterPro" id="IPR027483">
    <property type="entry name" value="PInositol-4-P-4/5-kinase_C_sf"/>
</dbReference>
<comment type="catalytic activity">
    <reaction evidence="10">
        <text>1,2-dihexadecanoyl-sn-glycero-3-phospho-(1D-myo-inositol-5-phosphate) + GTP = 1,2-dihexadecanoyl-sn-glycero-3-phospho-(1D-myo-inositol-4,5-bisphosphate) + GDP + H(+)</text>
        <dbReference type="Rhea" id="RHEA:55964"/>
        <dbReference type="ChEBI" id="CHEBI:15378"/>
        <dbReference type="ChEBI" id="CHEBI:37565"/>
        <dbReference type="ChEBI" id="CHEBI:58189"/>
        <dbReference type="ChEBI" id="CHEBI:83423"/>
        <dbReference type="ChEBI" id="CHEBI:84968"/>
    </reaction>
    <physiologicalReaction direction="left-to-right" evidence="10">
        <dbReference type="Rhea" id="RHEA:55965"/>
    </physiologicalReaction>
</comment>
<keyword evidence="14" id="KW-1133">Transmembrane helix</keyword>
<dbReference type="Gene3D" id="3.30.800.10">
    <property type="entry name" value="Phosphatidylinositol Phosphate Kinase II Beta"/>
    <property type="match status" value="1"/>
</dbReference>
<dbReference type="Gene3D" id="3.30.810.10">
    <property type="entry name" value="2-Layer Sandwich"/>
    <property type="match status" value="1"/>
</dbReference>
<dbReference type="GO" id="GO:0046854">
    <property type="term" value="P:phosphatidylinositol phosphate biosynthetic process"/>
    <property type="evidence" value="ECO:0007669"/>
    <property type="project" value="TreeGrafter"/>
</dbReference>
<dbReference type="InterPro" id="IPR027484">
    <property type="entry name" value="PInositol-4-P-5-kinase_N"/>
</dbReference>
<sequence>MDGHKIKTKSKFKVRRQKQKLFRANDPLLSVLMWGVNFTIHELENVNIPVMLLPEHFKAYVKIRINNQNFNKEVMPSHFKVKEYCPLVFRAFREYWKVHDSSFRDSLTEPPIPLNESAKSNINYYQSCDRRFILKSISKEDVEQIHNILPEYHRYIVESQGDTLLPHYYAMYRLTVDDKENYILVMRNIFSSRLKIHFKYDVKGSTVDRSASDKEKLNPCPTLKDNDFLENKCTIDLGLDQKRAFMKRLERDVQFLVDQHKMDYSLLIGIHDLDQGGMEREKRASVTDMNTSDLSGNDSSDGSESPTQMGDDNSFDEPFRMRSSELSTRRELYSLGIIDILTNYGMKKKSAHVAKTKLSGSDADGISTVRPEIYARREVLVSGLVTPAYYEILIHRNEHVEIRLKIIEKKVDALSDDYIVELAKLAKQVEKNYNNQPLDLEWGFTNGKLHIL</sequence>
<dbReference type="SUPFAM" id="SSF56059">
    <property type="entry name" value="Glutathione synthetase ATP-binding domain-like"/>
    <property type="match status" value="1"/>
</dbReference>
<reference evidence="16" key="1">
    <citation type="submission" date="2021-02" db="EMBL/GenBank/DDBJ databases">
        <authorList>
            <person name="Nowell W R."/>
        </authorList>
    </citation>
    <scope>NUCLEOTIDE SEQUENCE</scope>
</reference>
<evidence type="ECO:0000256" key="11">
    <source>
        <dbReference type="ARBA" id="ARBA00039039"/>
    </source>
</evidence>
<dbReference type="InterPro" id="IPR023610">
    <property type="entry name" value="PInositol-4/5-P-5/4-kinase"/>
</dbReference>
<evidence type="ECO:0000313" key="17">
    <source>
        <dbReference type="Proteomes" id="UP000663855"/>
    </source>
</evidence>
<evidence type="ECO:0000256" key="3">
    <source>
        <dbReference type="ARBA" id="ARBA00022679"/>
    </source>
</evidence>
<dbReference type="SUPFAM" id="SSF56104">
    <property type="entry name" value="SAICAR synthase-like"/>
    <property type="match status" value="1"/>
</dbReference>
<comment type="subcellular location">
    <subcellularLocation>
        <location evidence="1">Cytoplasm</location>
    </subcellularLocation>
</comment>
<evidence type="ECO:0000256" key="9">
    <source>
        <dbReference type="ARBA" id="ARBA00036698"/>
    </source>
</evidence>
<evidence type="ECO:0000256" key="7">
    <source>
        <dbReference type="ARBA" id="ARBA00023098"/>
    </source>
</evidence>
<keyword evidence="4 12" id="KW-0547">Nucleotide-binding</keyword>
<evidence type="ECO:0000256" key="1">
    <source>
        <dbReference type="ARBA" id="ARBA00004496"/>
    </source>
</evidence>
<feature type="compositionally biased region" description="Low complexity" evidence="13">
    <location>
        <begin position="292"/>
        <end position="305"/>
    </location>
</feature>
<dbReference type="GO" id="GO:0016308">
    <property type="term" value="F:1-phosphatidylinositol-4-phosphate 5-kinase activity"/>
    <property type="evidence" value="ECO:0007669"/>
    <property type="project" value="TreeGrafter"/>
</dbReference>
<keyword evidence="7" id="KW-0443">Lipid metabolism</keyword>
<keyword evidence="5 12" id="KW-0418">Kinase</keyword>
<name>A0A814ZA26_9BILA</name>
<evidence type="ECO:0000256" key="2">
    <source>
        <dbReference type="ARBA" id="ARBA00022490"/>
    </source>
</evidence>
<evidence type="ECO:0000256" key="12">
    <source>
        <dbReference type="PROSITE-ProRule" id="PRU00781"/>
    </source>
</evidence>
<feature type="transmembrane region" description="Helical" evidence="14">
    <location>
        <begin position="21"/>
        <end position="40"/>
    </location>
</feature>
<dbReference type="Pfam" id="PF01504">
    <property type="entry name" value="PIP5K"/>
    <property type="match status" value="1"/>
</dbReference>
<dbReference type="SMART" id="SM00330">
    <property type="entry name" value="PIPKc"/>
    <property type="match status" value="1"/>
</dbReference>
<protein>
    <recommendedName>
        <fullName evidence="11">1-phosphatidylinositol-5-phosphate 4-kinase</fullName>
        <ecNumber evidence="11">2.7.1.149</ecNumber>
    </recommendedName>
</protein>
<dbReference type="PANTHER" id="PTHR23086">
    <property type="entry name" value="PHOSPHATIDYLINOSITOL-4-PHOSPHATE 5-KINASE"/>
    <property type="match status" value="1"/>
</dbReference>
<feature type="region of interest" description="Disordered" evidence="13">
    <location>
        <begin position="279"/>
        <end position="319"/>
    </location>
</feature>
<evidence type="ECO:0000313" key="16">
    <source>
        <dbReference type="EMBL" id="CAF1241057.1"/>
    </source>
</evidence>
<comment type="catalytic activity">
    <reaction evidence="9">
        <text>a 1,2-diacyl-sn-glycero-3-phospho-(1D-myo-inositol-5-phosphate) + ATP = a 1,2-diacyl-sn-glycero-3-phospho-(1D-myo-inositol-4,5-bisphosphate) + ADP + H(+)</text>
        <dbReference type="Rhea" id="RHEA:12280"/>
        <dbReference type="ChEBI" id="CHEBI:15378"/>
        <dbReference type="ChEBI" id="CHEBI:30616"/>
        <dbReference type="ChEBI" id="CHEBI:57795"/>
        <dbReference type="ChEBI" id="CHEBI:58456"/>
        <dbReference type="ChEBI" id="CHEBI:456216"/>
        <dbReference type="EC" id="2.7.1.149"/>
    </reaction>
    <physiologicalReaction direction="left-to-right" evidence="9">
        <dbReference type="Rhea" id="RHEA:12281"/>
    </physiologicalReaction>
</comment>
<dbReference type="GO" id="GO:0005524">
    <property type="term" value="F:ATP binding"/>
    <property type="evidence" value="ECO:0007669"/>
    <property type="project" value="UniProtKB-UniRule"/>
</dbReference>
<dbReference type="InterPro" id="IPR002498">
    <property type="entry name" value="PInositol-4-P-4/5-kinase_core"/>
</dbReference>
<comment type="catalytic activity">
    <reaction evidence="8">
        <text>1,2-dihexadecanoyl-sn-glycero-3-phospho-(1D-myo-inositol-5-phosphate) + ATP = 1,2-dihexadecanoyl-sn-glycero-3-phospho-(1D-myo-inositol-4,5-bisphosphate) + ADP + H(+)</text>
        <dbReference type="Rhea" id="RHEA:55992"/>
        <dbReference type="ChEBI" id="CHEBI:15378"/>
        <dbReference type="ChEBI" id="CHEBI:30616"/>
        <dbReference type="ChEBI" id="CHEBI:83423"/>
        <dbReference type="ChEBI" id="CHEBI:84968"/>
        <dbReference type="ChEBI" id="CHEBI:456216"/>
    </reaction>
    <physiologicalReaction direction="left-to-right" evidence="8">
        <dbReference type="Rhea" id="RHEA:55993"/>
    </physiologicalReaction>
</comment>
<dbReference type="GO" id="GO:0005886">
    <property type="term" value="C:plasma membrane"/>
    <property type="evidence" value="ECO:0007669"/>
    <property type="project" value="TreeGrafter"/>
</dbReference>
<dbReference type="AlphaFoldDB" id="A0A814ZA26"/>
<keyword evidence="14" id="KW-0472">Membrane</keyword>
<dbReference type="GO" id="GO:0016309">
    <property type="term" value="F:1-phosphatidylinositol-5-phosphate 4-kinase activity"/>
    <property type="evidence" value="ECO:0007669"/>
    <property type="project" value="UniProtKB-EC"/>
</dbReference>
<evidence type="ECO:0000256" key="14">
    <source>
        <dbReference type="SAM" id="Phobius"/>
    </source>
</evidence>
<keyword evidence="2" id="KW-0963">Cytoplasm</keyword>
<keyword evidence="6 12" id="KW-0067">ATP-binding</keyword>